<sequence>MQKVNLIGLKCPMPLIRFKKTLAEFPCEASFEVFVDDPGALSDFPAFCRKFKYECHVLSEEPHITLQINRS</sequence>
<reference evidence="2 3" key="1">
    <citation type="submission" date="2011-05" db="EMBL/GenBank/DDBJ databases">
        <title>Complete sequence of Thioalkalimicrobium cyclicum ALM1.</title>
        <authorList>
            <consortium name="US DOE Joint Genome Institute"/>
            <person name="Lucas S."/>
            <person name="Han J."/>
            <person name="Lapidus A."/>
            <person name="Cheng J.-F."/>
            <person name="Goodwin L."/>
            <person name="Pitluck S."/>
            <person name="Peters L."/>
            <person name="Mikhailova N."/>
            <person name="Davenport K."/>
            <person name="Han C."/>
            <person name="Tapia R."/>
            <person name="Land M."/>
            <person name="Hauser L."/>
            <person name="Kyrpides N."/>
            <person name="Ivanova N."/>
            <person name="Pagani I."/>
            <person name="Kappler U."/>
            <person name="Woyke T."/>
        </authorList>
    </citation>
    <scope>NUCLEOTIDE SEQUENCE [LARGE SCALE GENOMIC DNA]</scope>
    <source>
        <strain evidence="3">DSM 14477 / JCM 11371 / ALM1</strain>
    </source>
</reference>
<dbReference type="eggNOG" id="COG0425">
    <property type="taxonomic scope" value="Bacteria"/>
</dbReference>
<dbReference type="Proteomes" id="UP000009232">
    <property type="component" value="Chromosome"/>
</dbReference>
<gene>
    <name evidence="2" type="ordered locus">Thicy_0221</name>
</gene>
<feature type="domain" description="UPF0033" evidence="1">
    <location>
        <begin position="3"/>
        <end position="61"/>
    </location>
</feature>
<dbReference type="STRING" id="717773.Thicy_0221"/>
<dbReference type="AlphaFoldDB" id="F6D9W0"/>
<dbReference type="CDD" id="cd00291">
    <property type="entry name" value="SirA_YedF_YeeD"/>
    <property type="match status" value="1"/>
</dbReference>
<dbReference type="InterPro" id="IPR001455">
    <property type="entry name" value="TusA-like"/>
</dbReference>
<protein>
    <submittedName>
        <fullName evidence="2">SirA-like domain-containing protein</fullName>
    </submittedName>
</protein>
<dbReference type="OrthoDB" id="9797352at2"/>
<organism evidence="2 3">
    <name type="scientific">Thiomicrospira cyclica (strain DSM 14477 / JCM 11371 / ALM1)</name>
    <name type="common">Thioalkalimicrobium cyclicum</name>
    <dbReference type="NCBI Taxonomy" id="717773"/>
    <lineage>
        <taxon>Bacteria</taxon>
        <taxon>Pseudomonadati</taxon>
        <taxon>Pseudomonadota</taxon>
        <taxon>Gammaproteobacteria</taxon>
        <taxon>Thiotrichales</taxon>
        <taxon>Piscirickettsiaceae</taxon>
        <taxon>Thiomicrospira</taxon>
    </lineage>
</organism>
<proteinExistence type="predicted"/>
<dbReference type="EMBL" id="CP002776">
    <property type="protein sequence ID" value="AEG30997.1"/>
    <property type="molecule type" value="Genomic_DNA"/>
</dbReference>
<evidence type="ECO:0000259" key="1">
    <source>
        <dbReference type="Pfam" id="PF01206"/>
    </source>
</evidence>
<dbReference type="RefSeq" id="WP_013834780.1">
    <property type="nucleotide sequence ID" value="NC_015581.1"/>
</dbReference>
<dbReference type="InterPro" id="IPR036868">
    <property type="entry name" value="TusA-like_sf"/>
</dbReference>
<dbReference type="Gene3D" id="3.30.110.40">
    <property type="entry name" value="TusA-like domain"/>
    <property type="match status" value="1"/>
</dbReference>
<evidence type="ECO:0000313" key="2">
    <source>
        <dbReference type="EMBL" id="AEG30997.1"/>
    </source>
</evidence>
<dbReference type="SUPFAM" id="SSF64307">
    <property type="entry name" value="SirA-like"/>
    <property type="match status" value="1"/>
</dbReference>
<evidence type="ECO:0000313" key="3">
    <source>
        <dbReference type="Proteomes" id="UP000009232"/>
    </source>
</evidence>
<name>F6D9W0_THICA</name>
<dbReference type="HOGENOM" id="CLU_2738769_0_0_6"/>
<keyword evidence="3" id="KW-1185">Reference proteome</keyword>
<accession>F6D9W0</accession>
<dbReference type="Pfam" id="PF01206">
    <property type="entry name" value="TusA"/>
    <property type="match status" value="1"/>
</dbReference>
<dbReference type="KEGG" id="tcy:Thicy_0221"/>